<dbReference type="CDD" id="cd07822">
    <property type="entry name" value="SRPBCC_4"/>
    <property type="match status" value="1"/>
</dbReference>
<sequence>MPAFIACSDRVEIDAPQQLVWNILYDVRHYPEWNPFTERVITDFKPGSAVELHVHLPRRGTRLQREFITLLKPPTQMEWGMHMISEHWLKARRLQTIDIISPERCCYHTEDHITGLLAPLVRWLFRQPMIDGFNAMAYALKQKAEADYRRISQRDNAKAYS</sequence>
<dbReference type="PANTHER" id="PTHR36166">
    <property type="entry name" value="CHROMOSOME 9, WHOLE GENOME SHOTGUN SEQUENCE"/>
    <property type="match status" value="1"/>
</dbReference>
<dbReference type="EMBL" id="CP022684">
    <property type="protein sequence ID" value="AUM12395.1"/>
    <property type="molecule type" value="Genomic_DNA"/>
</dbReference>
<dbReference type="Proteomes" id="UP000235116">
    <property type="component" value="Chromosome"/>
</dbReference>
<organism evidence="1 2">
    <name type="scientific">Ketobacter alkanivorans</name>
    <dbReference type="NCBI Taxonomy" id="1917421"/>
    <lineage>
        <taxon>Bacteria</taxon>
        <taxon>Pseudomonadati</taxon>
        <taxon>Pseudomonadota</taxon>
        <taxon>Gammaproteobacteria</taxon>
        <taxon>Pseudomonadales</taxon>
        <taxon>Ketobacteraceae</taxon>
        <taxon>Ketobacter</taxon>
    </lineage>
</organism>
<dbReference type="InterPro" id="IPR019587">
    <property type="entry name" value="Polyketide_cyclase/dehydratase"/>
</dbReference>
<dbReference type="AlphaFoldDB" id="A0A2K9LLP5"/>
<evidence type="ECO:0000313" key="1">
    <source>
        <dbReference type="EMBL" id="AUM12395.1"/>
    </source>
</evidence>
<name>A0A2K9LLP5_9GAMM</name>
<accession>A0A2K9LLP5</accession>
<gene>
    <name evidence="1" type="ORF">Kalk_08185</name>
</gene>
<dbReference type="RefSeq" id="WP_101893757.1">
    <property type="nucleotide sequence ID" value="NZ_CP022684.1"/>
</dbReference>
<dbReference type="SUPFAM" id="SSF55961">
    <property type="entry name" value="Bet v1-like"/>
    <property type="match status" value="1"/>
</dbReference>
<dbReference type="PANTHER" id="PTHR36166:SF1">
    <property type="entry name" value="SRPBCC DOMAIN-CONTAINING PROTEIN"/>
    <property type="match status" value="1"/>
</dbReference>
<dbReference type="Pfam" id="PF10604">
    <property type="entry name" value="Polyketide_cyc2"/>
    <property type="match status" value="1"/>
</dbReference>
<dbReference type="InterPro" id="IPR023393">
    <property type="entry name" value="START-like_dom_sf"/>
</dbReference>
<reference evidence="2" key="1">
    <citation type="submission" date="2017-08" db="EMBL/GenBank/DDBJ databases">
        <title>Direct submision.</title>
        <authorList>
            <person name="Kim S.-J."/>
            <person name="Rhee S.-K."/>
        </authorList>
    </citation>
    <scope>NUCLEOTIDE SEQUENCE [LARGE SCALE GENOMIC DNA]</scope>
    <source>
        <strain evidence="2">GI5</strain>
    </source>
</reference>
<protein>
    <recommendedName>
        <fullName evidence="3">Polyketide cyclase</fullName>
    </recommendedName>
</protein>
<proteinExistence type="predicted"/>
<dbReference type="KEGG" id="kak:Kalk_08185"/>
<keyword evidence="2" id="KW-1185">Reference proteome</keyword>
<evidence type="ECO:0008006" key="3">
    <source>
        <dbReference type="Google" id="ProtNLM"/>
    </source>
</evidence>
<dbReference type="Gene3D" id="3.30.530.20">
    <property type="match status" value="1"/>
</dbReference>
<evidence type="ECO:0000313" key="2">
    <source>
        <dbReference type="Proteomes" id="UP000235116"/>
    </source>
</evidence>